<evidence type="ECO:0000256" key="8">
    <source>
        <dbReference type="SAM" id="Phobius"/>
    </source>
</evidence>
<dbReference type="PANTHER" id="PTHR43243:SF95">
    <property type="entry name" value="LD37241P"/>
    <property type="match status" value="1"/>
</dbReference>
<dbReference type="EMBL" id="HBUE01067406">
    <property type="protein sequence ID" value="CAG6471335.1"/>
    <property type="molecule type" value="Transcribed_RNA"/>
</dbReference>
<dbReference type="GO" id="GO:0015189">
    <property type="term" value="F:L-lysine transmembrane transporter activity"/>
    <property type="evidence" value="ECO:0007669"/>
    <property type="project" value="TreeGrafter"/>
</dbReference>
<feature type="transmembrane region" description="Helical" evidence="8">
    <location>
        <begin position="276"/>
        <end position="303"/>
    </location>
</feature>
<evidence type="ECO:0000256" key="3">
    <source>
        <dbReference type="ARBA" id="ARBA00022448"/>
    </source>
</evidence>
<dbReference type="AlphaFoldDB" id="A0A8D8BAF3"/>
<feature type="transmembrane region" description="Helical" evidence="8">
    <location>
        <begin position="66"/>
        <end position="86"/>
    </location>
</feature>
<dbReference type="InterPro" id="IPR029485">
    <property type="entry name" value="CAT_C"/>
</dbReference>
<feature type="transmembrane region" description="Helical" evidence="8">
    <location>
        <begin position="548"/>
        <end position="568"/>
    </location>
</feature>
<dbReference type="Gene3D" id="1.20.1740.10">
    <property type="entry name" value="Amino acid/polyamine transporter I"/>
    <property type="match status" value="2"/>
</dbReference>
<keyword evidence="6 8" id="KW-0472">Membrane</keyword>
<feature type="transmembrane region" description="Helical" evidence="8">
    <location>
        <begin position="323"/>
        <end position="351"/>
    </location>
</feature>
<dbReference type="FunFam" id="1.20.1740.10:FF:000024">
    <property type="entry name" value="High affinity cationic amino acid transporter 1"/>
    <property type="match status" value="1"/>
</dbReference>
<dbReference type="GO" id="GO:0012505">
    <property type="term" value="C:endomembrane system"/>
    <property type="evidence" value="ECO:0007669"/>
    <property type="project" value="UniProtKB-SubCell"/>
</dbReference>
<proteinExistence type="inferred from homology"/>
<protein>
    <submittedName>
        <fullName evidence="10">Cationic amino acid transporter 3</fullName>
    </submittedName>
</protein>
<organism evidence="10">
    <name type="scientific">Culex pipiens</name>
    <name type="common">House mosquito</name>
    <dbReference type="NCBI Taxonomy" id="7175"/>
    <lineage>
        <taxon>Eukaryota</taxon>
        <taxon>Metazoa</taxon>
        <taxon>Ecdysozoa</taxon>
        <taxon>Arthropoda</taxon>
        <taxon>Hexapoda</taxon>
        <taxon>Insecta</taxon>
        <taxon>Pterygota</taxon>
        <taxon>Neoptera</taxon>
        <taxon>Endopterygota</taxon>
        <taxon>Diptera</taxon>
        <taxon>Nematocera</taxon>
        <taxon>Culicoidea</taxon>
        <taxon>Culicidae</taxon>
        <taxon>Culicinae</taxon>
        <taxon>Culicini</taxon>
        <taxon>Culex</taxon>
        <taxon>Culex</taxon>
    </lineage>
</organism>
<sequence length="632" mass="67901">MRQGGRMDRFWMALTRKKRNEDDGSDSKLARVLSLLDLTGLGVGSTLGLGVYVLAGSVAYEQAGPAVVISFLVAAVASAIAALCYAEFAARVPKAGSAYIYSYVSIGEFAAFSIGWNLILEYVIGTSSVARGMSGYIDALIDNKMSSALREAMGMNVSFLSDYPDFFSFVVVLILAALLAYGVKESTLLNNIFTGVNLCVIAIVLVAGGMNSDSANWNIKPEDIPEGIDGGSGGFAPYGFAGIMAGAAKCFYGFVGFDCIATTGEEAKNPSRNIPLAIVISLIVIFLAYFGISTVLTMALPYYLQNPEAPFPHLFDQLGWYEIKWIVSIGAIFALCTSLLGAMFPLPRVLYAMSSDGIIFKKLRTVHPKTQTPVLATILAGLLAATMALLFNLHQLIDMMSIGTLLAYTIVAVSVLVLRYQEDTLLQTTEVSVTLPDVCKQMFNVDKLKEPSKLSSSIVKGGICVFAALVCAVCGILVLADDQVSAGDPGVIITLSVLAGVMVLLIVITSFQPKESTLLTFKVPLVPVLPMLSVFFNLYLMFQLDSGTWIRFAVWVVIGYIIYFTYGIHHSVEGALAKEQAALTVNGNGHKPANKAGFDNNGFDASHDRIVSTIPTENPRRSSKNSYTLNNE</sequence>
<evidence type="ECO:0000313" key="10">
    <source>
        <dbReference type="EMBL" id="CAG6471335.1"/>
    </source>
</evidence>
<keyword evidence="5 8" id="KW-1133">Transmembrane helix</keyword>
<keyword evidence="4 8" id="KW-0812">Transmembrane</keyword>
<dbReference type="Pfam" id="PF13906">
    <property type="entry name" value="AA_permease_C"/>
    <property type="match status" value="1"/>
</dbReference>
<dbReference type="PIRSF" id="PIRSF006060">
    <property type="entry name" value="AA_transporter"/>
    <property type="match status" value="1"/>
</dbReference>
<evidence type="ECO:0000256" key="6">
    <source>
        <dbReference type="ARBA" id="ARBA00023136"/>
    </source>
</evidence>
<feature type="transmembrane region" description="Helical" evidence="8">
    <location>
        <begin position="35"/>
        <end position="60"/>
    </location>
</feature>
<feature type="transmembrane region" description="Helical" evidence="8">
    <location>
        <begin position="163"/>
        <end position="181"/>
    </location>
</feature>
<feature type="transmembrane region" description="Helical" evidence="8">
    <location>
        <begin position="399"/>
        <end position="418"/>
    </location>
</feature>
<dbReference type="Pfam" id="PF13520">
    <property type="entry name" value="AA_permease_2"/>
    <property type="match status" value="1"/>
</dbReference>
<feature type="transmembrane region" description="Helical" evidence="8">
    <location>
        <begin position="372"/>
        <end position="393"/>
    </location>
</feature>
<accession>A0A8D8BAF3</accession>
<feature type="transmembrane region" description="Helical" evidence="8">
    <location>
        <begin position="188"/>
        <end position="210"/>
    </location>
</feature>
<feature type="transmembrane region" description="Helical" evidence="8">
    <location>
        <begin position="491"/>
        <end position="511"/>
    </location>
</feature>
<dbReference type="GO" id="GO:0000064">
    <property type="term" value="F:L-ornithine transmembrane transporter activity"/>
    <property type="evidence" value="ECO:0007669"/>
    <property type="project" value="TreeGrafter"/>
</dbReference>
<dbReference type="GO" id="GO:0097638">
    <property type="term" value="P:L-arginine import across plasma membrane"/>
    <property type="evidence" value="ECO:0007669"/>
    <property type="project" value="TreeGrafter"/>
</dbReference>
<dbReference type="InterPro" id="IPR002293">
    <property type="entry name" value="AA/rel_permease1"/>
</dbReference>
<feature type="domain" description="Cationic amino acid transporter C-terminal" evidence="9">
    <location>
        <begin position="521"/>
        <end position="571"/>
    </location>
</feature>
<keyword evidence="7" id="KW-0325">Glycoprotein</keyword>
<evidence type="ECO:0000256" key="2">
    <source>
        <dbReference type="ARBA" id="ARBA00008572"/>
    </source>
</evidence>
<dbReference type="PANTHER" id="PTHR43243">
    <property type="entry name" value="INNER MEMBRANE TRANSPORTER YGJI-RELATED"/>
    <property type="match status" value="1"/>
</dbReference>
<keyword evidence="3" id="KW-0813">Transport</keyword>
<dbReference type="GO" id="GO:0005886">
    <property type="term" value="C:plasma membrane"/>
    <property type="evidence" value="ECO:0007669"/>
    <property type="project" value="TreeGrafter"/>
</dbReference>
<evidence type="ECO:0000256" key="7">
    <source>
        <dbReference type="ARBA" id="ARBA00023180"/>
    </source>
</evidence>
<dbReference type="FunFam" id="1.20.1740.10:FF:000010">
    <property type="entry name" value="probable cationic amino acid transporter"/>
    <property type="match status" value="1"/>
</dbReference>
<evidence type="ECO:0000256" key="4">
    <source>
        <dbReference type="ARBA" id="ARBA00022692"/>
    </source>
</evidence>
<comment type="subcellular location">
    <subcellularLocation>
        <location evidence="1">Endomembrane system</location>
        <topology evidence="1">Multi-pass membrane protein</topology>
    </subcellularLocation>
</comment>
<feature type="transmembrane region" description="Helical" evidence="8">
    <location>
        <begin position="235"/>
        <end position="255"/>
    </location>
</feature>
<evidence type="ECO:0000259" key="9">
    <source>
        <dbReference type="Pfam" id="PF13906"/>
    </source>
</evidence>
<dbReference type="EMBL" id="HBUE01067407">
    <property type="protein sequence ID" value="CAG6471336.1"/>
    <property type="molecule type" value="Transcribed_RNA"/>
</dbReference>
<dbReference type="GO" id="GO:0061459">
    <property type="term" value="F:L-arginine transmembrane transporter activity"/>
    <property type="evidence" value="ECO:0007669"/>
    <property type="project" value="TreeGrafter"/>
</dbReference>
<evidence type="ECO:0000256" key="1">
    <source>
        <dbReference type="ARBA" id="ARBA00004127"/>
    </source>
</evidence>
<evidence type="ECO:0000256" key="5">
    <source>
        <dbReference type="ARBA" id="ARBA00022989"/>
    </source>
</evidence>
<comment type="similarity">
    <text evidence="2">Belongs to the amino acid-polyamine-organocation (APC) superfamily. Cationic amino acid transporter (CAT) (TC 2.A.3.3) family.</text>
</comment>
<feature type="transmembrane region" description="Helical" evidence="8">
    <location>
        <begin position="523"/>
        <end position="542"/>
    </location>
</feature>
<feature type="transmembrane region" description="Helical" evidence="8">
    <location>
        <begin position="98"/>
        <end position="119"/>
    </location>
</feature>
<feature type="transmembrane region" description="Helical" evidence="8">
    <location>
        <begin position="457"/>
        <end position="479"/>
    </location>
</feature>
<name>A0A8D8BAF3_CULPI</name>
<reference evidence="10" key="1">
    <citation type="submission" date="2021-05" db="EMBL/GenBank/DDBJ databases">
        <authorList>
            <person name="Alioto T."/>
            <person name="Alioto T."/>
            <person name="Gomez Garrido J."/>
        </authorList>
    </citation>
    <scope>NUCLEOTIDE SEQUENCE</scope>
</reference>